<dbReference type="AlphaFoldDB" id="A0AAW2FB95"/>
<evidence type="ECO:0000313" key="6">
    <source>
        <dbReference type="EMBL" id="KAL0111766.1"/>
    </source>
</evidence>
<organism evidence="6 7">
    <name type="scientific">Cardiocondyla obscurior</name>
    <dbReference type="NCBI Taxonomy" id="286306"/>
    <lineage>
        <taxon>Eukaryota</taxon>
        <taxon>Metazoa</taxon>
        <taxon>Ecdysozoa</taxon>
        <taxon>Arthropoda</taxon>
        <taxon>Hexapoda</taxon>
        <taxon>Insecta</taxon>
        <taxon>Pterygota</taxon>
        <taxon>Neoptera</taxon>
        <taxon>Endopterygota</taxon>
        <taxon>Hymenoptera</taxon>
        <taxon>Apocrita</taxon>
        <taxon>Aculeata</taxon>
        <taxon>Formicoidea</taxon>
        <taxon>Formicidae</taxon>
        <taxon>Myrmicinae</taxon>
        <taxon>Cardiocondyla</taxon>
    </lineage>
</organism>
<dbReference type="InterPro" id="IPR001611">
    <property type="entry name" value="Leu-rich_rpt"/>
</dbReference>
<keyword evidence="4" id="KW-1133">Transmembrane helix</keyword>
<dbReference type="Gene3D" id="1.10.418.10">
    <property type="entry name" value="Calponin-like domain"/>
    <property type="match status" value="1"/>
</dbReference>
<sequence>MAMVASNMSGHIQKQLTRSLERILEEAHLSGELKLSGRKLKDFPKVGKAGTAKYNLQDTVIADLSKNRFSELPEEVTEFSFLEKLHLYHNAIRIIPDTVAMLQSLNYLDLSRNQLTSLPREICRLPLQTLLVAHNRLASLPDELGRMTALAELDAGCNEITSLPPRMGDLARLRSLDLRSNLLVHLPIELTYLRLVKLDISGNRISVLPNEMRKMKSLVDFKLSDNPLTSPPASLCIRGRTHIFKYLERQAAKHERARGGRTRRAPLDARGHATLDMRSHRRHNVDSGYSTSDGLDKRWSQEIHSAVHDGEVRGLWRQECSPLSITLPHEVGVNGSCSGTSTPSTISPGEHTSLEDELGKAMILHDQLEKRRLERSTSENGADIRKPMISALHHTSITPPGEYKEALKQQRANEGLSVYRPREQVTPPGNETQNETDMSNNKETIALTGKQIFNEDNTLKRPVQKVTPSRINYQSTPIINGSNSEYNKNGKYLEQPYKKPSSPIKTSSSILSTNMSPAHAPRLVKTAVGYVEGNNSPSRNGGSPKSPRSVTWNSNVPEKYSFTMRREFERAKEEADLIEQLRNHIETRLKMALPEDLAPALTDGVVLCHLANHVRPRSVASIHVPSPAVPKLTMARCRRNVDNFLEACRKIGVDEEVLLDADAIMDVGYMDAYGLEALARLVTALFLARDEGESGTKKPAADSLRTIQDRVLSATLFATFLSALILLYFFPIPD</sequence>
<accession>A0AAW2FB95</accession>
<evidence type="ECO:0000256" key="4">
    <source>
        <dbReference type="SAM" id="Phobius"/>
    </source>
</evidence>
<feature type="region of interest" description="Disordered" evidence="3">
    <location>
        <begin position="531"/>
        <end position="554"/>
    </location>
</feature>
<feature type="compositionally biased region" description="Polar residues" evidence="3">
    <location>
        <begin position="533"/>
        <end position="554"/>
    </location>
</feature>
<keyword evidence="1" id="KW-0433">Leucine-rich repeat</keyword>
<dbReference type="EMBL" id="JADYXP020000013">
    <property type="protein sequence ID" value="KAL0111766.1"/>
    <property type="molecule type" value="Genomic_DNA"/>
</dbReference>
<dbReference type="InterPro" id="IPR036872">
    <property type="entry name" value="CH_dom_sf"/>
</dbReference>
<proteinExistence type="predicted"/>
<feature type="region of interest" description="Disordered" evidence="3">
    <location>
        <begin position="495"/>
        <end position="514"/>
    </location>
</feature>
<evidence type="ECO:0000259" key="5">
    <source>
        <dbReference type="PROSITE" id="PS50021"/>
    </source>
</evidence>
<dbReference type="Pfam" id="PF00307">
    <property type="entry name" value="CH"/>
    <property type="match status" value="1"/>
</dbReference>
<name>A0AAW2FB95_9HYME</name>
<dbReference type="Pfam" id="PF00560">
    <property type="entry name" value="LRR_1"/>
    <property type="match status" value="1"/>
</dbReference>
<evidence type="ECO:0000256" key="3">
    <source>
        <dbReference type="SAM" id="MobiDB-lite"/>
    </source>
</evidence>
<dbReference type="GO" id="GO:0005737">
    <property type="term" value="C:cytoplasm"/>
    <property type="evidence" value="ECO:0007669"/>
    <property type="project" value="TreeGrafter"/>
</dbReference>
<reference evidence="6 7" key="1">
    <citation type="submission" date="2023-03" db="EMBL/GenBank/DDBJ databases">
        <title>High recombination rates correlate with genetic variation in Cardiocondyla obscurior ants.</title>
        <authorList>
            <person name="Errbii M."/>
        </authorList>
    </citation>
    <scope>NUCLEOTIDE SEQUENCE [LARGE SCALE GENOMIC DNA]</scope>
    <source>
        <strain evidence="6">Alpha-2009</strain>
        <tissue evidence="6">Whole body</tissue>
    </source>
</reference>
<dbReference type="InterPro" id="IPR001715">
    <property type="entry name" value="CH_dom"/>
</dbReference>
<feature type="domain" description="Calponin-homology (CH)" evidence="5">
    <location>
        <begin position="571"/>
        <end position="684"/>
    </location>
</feature>
<evidence type="ECO:0000313" key="7">
    <source>
        <dbReference type="Proteomes" id="UP001430953"/>
    </source>
</evidence>
<evidence type="ECO:0000256" key="1">
    <source>
        <dbReference type="ARBA" id="ARBA00022614"/>
    </source>
</evidence>
<evidence type="ECO:0000256" key="2">
    <source>
        <dbReference type="ARBA" id="ARBA00022737"/>
    </source>
</evidence>
<dbReference type="Proteomes" id="UP001430953">
    <property type="component" value="Unassembled WGS sequence"/>
</dbReference>
<keyword evidence="7" id="KW-1185">Reference proteome</keyword>
<dbReference type="SMART" id="SM00033">
    <property type="entry name" value="CH"/>
    <property type="match status" value="1"/>
</dbReference>
<dbReference type="InterPro" id="IPR050216">
    <property type="entry name" value="LRR_domain-containing"/>
</dbReference>
<dbReference type="PROSITE" id="PS51450">
    <property type="entry name" value="LRR"/>
    <property type="match status" value="1"/>
</dbReference>
<dbReference type="SUPFAM" id="SSF52058">
    <property type="entry name" value="L domain-like"/>
    <property type="match status" value="1"/>
</dbReference>
<protein>
    <recommendedName>
        <fullName evidence="5">Calponin-homology (CH) domain-containing protein</fullName>
    </recommendedName>
</protein>
<dbReference type="CDD" id="cd21205">
    <property type="entry name" value="CH_LRCH"/>
    <property type="match status" value="1"/>
</dbReference>
<feature type="transmembrane region" description="Helical" evidence="4">
    <location>
        <begin position="711"/>
        <end position="730"/>
    </location>
</feature>
<dbReference type="PANTHER" id="PTHR48051:SF21">
    <property type="entry name" value="CALPONIN-HOMOLOGY (CH) DOMAIN-CONTAINING PROTEIN"/>
    <property type="match status" value="1"/>
</dbReference>
<keyword evidence="4" id="KW-0812">Transmembrane</keyword>
<dbReference type="PROSITE" id="PS50021">
    <property type="entry name" value="CH"/>
    <property type="match status" value="1"/>
</dbReference>
<dbReference type="InterPro" id="IPR032675">
    <property type="entry name" value="LRR_dom_sf"/>
</dbReference>
<dbReference type="InterPro" id="IPR003591">
    <property type="entry name" value="Leu-rich_rpt_typical-subtyp"/>
</dbReference>
<keyword evidence="4" id="KW-0472">Membrane</keyword>
<dbReference type="SMART" id="SM00369">
    <property type="entry name" value="LRR_TYP"/>
    <property type="match status" value="5"/>
</dbReference>
<feature type="compositionally biased region" description="Low complexity" evidence="3">
    <location>
        <begin position="499"/>
        <end position="513"/>
    </location>
</feature>
<dbReference type="Pfam" id="PF13855">
    <property type="entry name" value="LRR_8"/>
    <property type="match status" value="2"/>
</dbReference>
<comment type="caution">
    <text evidence="6">The sequence shown here is derived from an EMBL/GenBank/DDBJ whole genome shotgun (WGS) entry which is preliminary data.</text>
</comment>
<keyword evidence="2" id="KW-0677">Repeat</keyword>
<gene>
    <name evidence="6" type="ORF">PUN28_013155</name>
</gene>
<dbReference type="SUPFAM" id="SSF47576">
    <property type="entry name" value="Calponin-homology domain, CH-domain"/>
    <property type="match status" value="1"/>
</dbReference>
<dbReference type="Gene3D" id="3.80.10.10">
    <property type="entry name" value="Ribonuclease Inhibitor"/>
    <property type="match status" value="1"/>
</dbReference>
<dbReference type="PANTHER" id="PTHR48051">
    <property type="match status" value="1"/>
</dbReference>